<dbReference type="AlphaFoldDB" id="U6LGN0"/>
<feature type="region of interest" description="Disordered" evidence="1">
    <location>
        <begin position="1"/>
        <end position="36"/>
    </location>
</feature>
<proteinExistence type="predicted"/>
<evidence type="ECO:0000256" key="1">
    <source>
        <dbReference type="SAM" id="MobiDB-lite"/>
    </source>
</evidence>
<gene>
    <name evidence="2" type="ORF">EBH_0039460</name>
</gene>
<evidence type="ECO:0000313" key="3">
    <source>
        <dbReference type="Proteomes" id="UP000030750"/>
    </source>
</evidence>
<dbReference type="EMBL" id="HG710836">
    <property type="protein sequence ID" value="CDJ47719.1"/>
    <property type="molecule type" value="Genomic_DNA"/>
</dbReference>
<reference evidence="2" key="2">
    <citation type="submission" date="2013-10" db="EMBL/GenBank/DDBJ databases">
        <authorList>
            <person name="Aslett M."/>
        </authorList>
    </citation>
    <scope>NUCLEOTIDE SEQUENCE [LARGE SCALE GENOMIC DNA]</scope>
    <source>
        <strain evidence="2">Houghton</strain>
    </source>
</reference>
<feature type="region of interest" description="Disordered" evidence="1">
    <location>
        <begin position="177"/>
        <end position="198"/>
    </location>
</feature>
<evidence type="ECO:0000313" key="2">
    <source>
        <dbReference type="EMBL" id="CDJ47719.1"/>
    </source>
</evidence>
<organism evidence="2 3">
    <name type="scientific">Eimeria brunetti</name>
    <dbReference type="NCBI Taxonomy" id="51314"/>
    <lineage>
        <taxon>Eukaryota</taxon>
        <taxon>Sar</taxon>
        <taxon>Alveolata</taxon>
        <taxon>Apicomplexa</taxon>
        <taxon>Conoidasida</taxon>
        <taxon>Coccidia</taxon>
        <taxon>Eucoccidiorida</taxon>
        <taxon>Eimeriorina</taxon>
        <taxon>Eimeriidae</taxon>
        <taxon>Eimeria</taxon>
    </lineage>
</organism>
<reference evidence="2" key="1">
    <citation type="submission" date="2013-10" db="EMBL/GenBank/DDBJ databases">
        <title>Genomic analysis of the causative agents of coccidiosis in chickens.</title>
        <authorList>
            <person name="Reid A.J."/>
            <person name="Blake D."/>
            <person name="Billington K."/>
            <person name="Browne H."/>
            <person name="Dunn M."/>
            <person name="Hung S."/>
            <person name="Kawahara F."/>
            <person name="Miranda-Saavedra D."/>
            <person name="Mourier T."/>
            <person name="Nagra H."/>
            <person name="Otto T.D."/>
            <person name="Rawlings N."/>
            <person name="Sanchez A."/>
            <person name="Sanders M."/>
            <person name="Subramaniam C."/>
            <person name="Tay Y."/>
            <person name="Dear P."/>
            <person name="Doerig C."/>
            <person name="Gruber A."/>
            <person name="Parkinson J."/>
            <person name="Shirley M."/>
            <person name="Wan K.L."/>
            <person name="Berriman M."/>
            <person name="Tomley F."/>
            <person name="Pain A."/>
        </authorList>
    </citation>
    <scope>NUCLEOTIDE SEQUENCE [LARGE SCALE GENOMIC DNA]</scope>
    <source>
        <strain evidence="2">Houghton</strain>
    </source>
</reference>
<keyword evidence="3" id="KW-1185">Reference proteome</keyword>
<sequence>MLMNTPALAPMVMPAPEPSGLPANHQPRQASTRGGRSILRYNTEDTPAAQLLRTQEQFQKAMEFALHTLASIFDRSLPSSYRRGVTWAPPEFNGERPTEWPVQINQYYNALQMNGEARLAGVASFLTGIALSYYCKTKGSDVYEYTIERLRRKVETRDDLTWGSWALGQIVPIKRADEERGSCQRDEGQSRTTESAEV</sequence>
<accession>U6LGN0</accession>
<dbReference type="VEuPathDB" id="ToxoDB:EBH_0039460"/>
<protein>
    <submittedName>
        <fullName evidence="2">Uncharacterized protein</fullName>
    </submittedName>
</protein>
<dbReference type="Proteomes" id="UP000030750">
    <property type="component" value="Unassembled WGS sequence"/>
</dbReference>
<feature type="compositionally biased region" description="Basic and acidic residues" evidence="1">
    <location>
        <begin position="177"/>
        <end position="189"/>
    </location>
</feature>
<name>U6LGN0_9EIME</name>